<dbReference type="EnsemblPlants" id="OB0096G10020.1">
    <property type="protein sequence ID" value="OB0096G10020.1"/>
    <property type="gene ID" value="OB0096G10020"/>
</dbReference>
<reference evidence="2" key="1">
    <citation type="submission" date="2015-06" db="UniProtKB">
        <authorList>
            <consortium name="EnsemblPlants"/>
        </authorList>
    </citation>
    <scope>IDENTIFICATION</scope>
</reference>
<sequence>MSPLFQHARSHQKMGTTPTEQQQVEEMEGIGYCDKLYLKGCSFVLKFAIHVVLLKMYRKT</sequence>
<name>J3KV00_ORYBR</name>
<feature type="region of interest" description="Disordered" evidence="1">
    <location>
        <begin position="1"/>
        <end position="21"/>
    </location>
</feature>
<keyword evidence="3" id="KW-1185">Reference proteome</keyword>
<dbReference type="AlphaFoldDB" id="J3KV00"/>
<protein>
    <submittedName>
        <fullName evidence="2">Uncharacterized protein</fullName>
    </submittedName>
</protein>
<proteinExistence type="predicted"/>
<evidence type="ECO:0000313" key="3">
    <source>
        <dbReference type="Proteomes" id="UP000006038"/>
    </source>
</evidence>
<evidence type="ECO:0000256" key="1">
    <source>
        <dbReference type="SAM" id="MobiDB-lite"/>
    </source>
</evidence>
<dbReference type="HOGENOM" id="CLU_2945439_0_0_1"/>
<evidence type="ECO:0000313" key="2">
    <source>
        <dbReference type="EnsemblPlants" id="OB0096G10020.1"/>
    </source>
</evidence>
<organism evidence="2">
    <name type="scientific">Oryza brachyantha</name>
    <name type="common">malo sina</name>
    <dbReference type="NCBI Taxonomy" id="4533"/>
    <lineage>
        <taxon>Eukaryota</taxon>
        <taxon>Viridiplantae</taxon>
        <taxon>Streptophyta</taxon>
        <taxon>Embryophyta</taxon>
        <taxon>Tracheophyta</taxon>
        <taxon>Spermatophyta</taxon>
        <taxon>Magnoliopsida</taxon>
        <taxon>Liliopsida</taxon>
        <taxon>Poales</taxon>
        <taxon>Poaceae</taxon>
        <taxon>BOP clade</taxon>
        <taxon>Oryzoideae</taxon>
        <taxon>Oryzeae</taxon>
        <taxon>Oryzinae</taxon>
        <taxon>Oryza</taxon>
    </lineage>
</organism>
<dbReference type="Proteomes" id="UP000006038">
    <property type="component" value="Unassembled WGS sequence"/>
</dbReference>
<dbReference type="Gramene" id="OB0096G10020.1">
    <property type="protein sequence ID" value="OB0096G10020.1"/>
    <property type="gene ID" value="OB0096G10020"/>
</dbReference>
<accession>J3KV00</accession>